<dbReference type="AlphaFoldDB" id="A0AAD2H4N9"/>
<sequence>MSFTRRSDQRTITIPSTVDEFTARYSETGTQSNLSFYDAFILPGQEKLTTSGSVVKAQALLAFRVVPMLGLHPRDVIPAWEKIPVSTDPDCRDMLNKLCAASSIDLGSVSLSRNNAENPELHNLIRLMQLERDVPDPFFPTPLDIDGATTFARKSMSQFITNPFLTVFLSLRDLRARRLAEHYEDVRDGASVATKSGVTGESDEDKNEVASEELLHRLMDIVLVYYSRKTKDQDWLRSTGAQLQLSCSFTCSPNDLEEFRRIPKPKENGRMEEEGPRQRSNSNPDDLESEANKQAVKQLERDKRANLDKASTNRVLSDLRVRPARLKLLRTDSRADQIHCQR</sequence>
<organism evidence="2 3">
    <name type="scientific">Mycena citricolor</name>
    <dbReference type="NCBI Taxonomy" id="2018698"/>
    <lineage>
        <taxon>Eukaryota</taxon>
        <taxon>Fungi</taxon>
        <taxon>Dikarya</taxon>
        <taxon>Basidiomycota</taxon>
        <taxon>Agaricomycotina</taxon>
        <taxon>Agaricomycetes</taxon>
        <taxon>Agaricomycetidae</taxon>
        <taxon>Agaricales</taxon>
        <taxon>Marasmiineae</taxon>
        <taxon>Mycenaceae</taxon>
        <taxon>Mycena</taxon>
    </lineage>
</organism>
<comment type="caution">
    <text evidence="2">The sequence shown here is derived from an EMBL/GenBank/DDBJ whole genome shotgun (WGS) entry which is preliminary data.</text>
</comment>
<protein>
    <submittedName>
        <fullName evidence="2">Uncharacterized protein</fullName>
    </submittedName>
</protein>
<dbReference type="Proteomes" id="UP001295794">
    <property type="component" value="Unassembled WGS sequence"/>
</dbReference>
<feature type="compositionally biased region" description="Basic and acidic residues" evidence="1">
    <location>
        <begin position="298"/>
        <end position="307"/>
    </location>
</feature>
<gene>
    <name evidence="2" type="ORF">MYCIT1_LOCUS10143</name>
</gene>
<evidence type="ECO:0000313" key="3">
    <source>
        <dbReference type="Proteomes" id="UP001295794"/>
    </source>
</evidence>
<feature type="region of interest" description="Disordered" evidence="1">
    <location>
        <begin position="260"/>
        <end position="316"/>
    </location>
</feature>
<feature type="compositionally biased region" description="Basic and acidic residues" evidence="1">
    <location>
        <begin position="260"/>
        <end position="277"/>
    </location>
</feature>
<evidence type="ECO:0000256" key="1">
    <source>
        <dbReference type="SAM" id="MobiDB-lite"/>
    </source>
</evidence>
<dbReference type="EMBL" id="CAVNYO010000126">
    <property type="protein sequence ID" value="CAK5267542.1"/>
    <property type="molecule type" value="Genomic_DNA"/>
</dbReference>
<proteinExistence type="predicted"/>
<name>A0AAD2H4N9_9AGAR</name>
<evidence type="ECO:0000313" key="2">
    <source>
        <dbReference type="EMBL" id="CAK5267542.1"/>
    </source>
</evidence>
<keyword evidence="3" id="KW-1185">Reference proteome</keyword>
<accession>A0AAD2H4N9</accession>
<reference evidence="2" key="1">
    <citation type="submission" date="2023-11" db="EMBL/GenBank/DDBJ databases">
        <authorList>
            <person name="De Vega J J."/>
            <person name="De Vega J J."/>
        </authorList>
    </citation>
    <scope>NUCLEOTIDE SEQUENCE</scope>
</reference>